<accession>A0A1H6Q3U0</accession>
<dbReference type="PANTHER" id="PTHR13696:SF98">
    <property type="entry name" value="PLASMID PARTITION PROTEIN A"/>
    <property type="match status" value="1"/>
</dbReference>
<evidence type="ECO:0000313" key="3">
    <source>
        <dbReference type="Proteomes" id="UP000242999"/>
    </source>
</evidence>
<dbReference type="Gene3D" id="3.40.50.300">
    <property type="entry name" value="P-loop containing nucleotide triphosphate hydrolases"/>
    <property type="match status" value="1"/>
</dbReference>
<proteinExistence type="predicted"/>
<dbReference type="SUPFAM" id="SSF52540">
    <property type="entry name" value="P-loop containing nucleoside triphosphate hydrolases"/>
    <property type="match status" value="1"/>
</dbReference>
<evidence type="ECO:0000313" key="2">
    <source>
        <dbReference type="EMBL" id="SEI38483.1"/>
    </source>
</evidence>
<dbReference type="Pfam" id="PF13614">
    <property type="entry name" value="AAA_31"/>
    <property type="match status" value="1"/>
</dbReference>
<dbReference type="Proteomes" id="UP000242999">
    <property type="component" value="Unassembled WGS sequence"/>
</dbReference>
<protein>
    <submittedName>
        <fullName evidence="2">Chromosome partitioning protein</fullName>
    </submittedName>
</protein>
<feature type="domain" description="AAA" evidence="1">
    <location>
        <begin position="5"/>
        <end position="188"/>
    </location>
</feature>
<name>A0A1H6Q3U0_9GAMM</name>
<dbReference type="OrthoDB" id="9799330at2"/>
<dbReference type="STRING" id="64971.SAMN05421831_101155"/>
<dbReference type="InterPro" id="IPR027417">
    <property type="entry name" value="P-loop_NTPase"/>
</dbReference>
<evidence type="ECO:0000259" key="1">
    <source>
        <dbReference type="Pfam" id="PF13614"/>
    </source>
</evidence>
<dbReference type="RefSeq" id="WP_093307881.1">
    <property type="nucleotide sequence ID" value="NZ_FNYH01000001.1"/>
</dbReference>
<organism evidence="2 3">
    <name type="scientific">Allopseudospirillum japonicum</name>
    <dbReference type="NCBI Taxonomy" id="64971"/>
    <lineage>
        <taxon>Bacteria</taxon>
        <taxon>Pseudomonadati</taxon>
        <taxon>Pseudomonadota</taxon>
        <taxon>Gammaproteobacteria</taxon>
        <taxon>Oceanospirillales</taxon>
        <taxon>Oceanospirillaceae</taxon>
        <taxon>Allopseudospirillum</taxon>
    </lineage>
</organism>
<dbReference type="AlphaFoldDB" id="A0A1H6Q3U0"/>
<dbReference type="InterPro" id="IPR025669">
    <property type="entry name" value="AAA_dom"/>
</dbReference>
<dbReference type="CDD" id="cd02042">
    <property type="entry name" value="ParAB_family"/>
    <property type="match status" value="1"/>
</dbReference>
<dbReference type="InterPro" id="IPR050678">
    <property type="entry name" value="DNA_Partitioning_ATPase"/>
</dbReference>
<gene>
    <name evidence="2" type="ORF">SAMN05421831_101155</name>
</gene>
<keyword evidence="3" id="KW-1185">Reference proteome</keyword>
<reference evidence="3" key="1">
    <citation type="submission" date="2016-10" db="EMBL/GenBank/DDBJ databases">
        <authorList>
            <person name="Varghese N."/>
            <person name="Submissions S."/>
        </authorList>
    </citation>
    <scope>NUCLEOTIDE SEQUENCE [LARGE SCALE GENOMIC DNA]</scope>
    <source>
        <strain evidence="3">DSM 7165</strain>
    </source>
</reference>
<sequence length="266" mass="29827">MTPNILVFCHRSEGTGKSVSALNLAYEWARAGINTLVIDFDPDAPLTQIVLRGMALAQQGLPDLSQLDQLNAHQWMLGEQQMTAEHLGLAVCEHLWVLPGKLGFMGEDAHVQMYQLKQRLQAQAAELAKIQRIIIDTPPNLDPWVINALQAAQVLVIPFIPDMDQVLDTRSWMHLVKQISQRHNPQVQTLLLPTHWRKKDTEQEQVLHELGEHFGHETLLRGIREHASIREAAAKGQSLQKAAPQSLGAFDYHLFAEALEVYLGAS</sequence>
<dbReference type="EMBL" id="FNYH01000001">
    <property type="protein sequence ID" value="SEI38483.1"/>
    <property type="molecule type" value="Genomic_DNA"/>
</dbReference>
<dbReference type="PANTHER" id="PTHR13696">
    <property type="entry name" value="P-LOOP CONTAINING NUCLEOSIDE TRIPHOSPHATE HYDROLASE"/>
    <property type="match status" value="1"/>
</dbReference>